<dbReference type="PANTHER" id="PTHR11232:SF74">
    <property type="entry name" value="PTB DOMAIN-CONTAINING ADAPTER PROTEIN CED-6-LIKE PROTEIN"/>
    <property type="match status" value="1"/>
</dbReference>
<evidence type="ECO:0000259" key="2">
    <source>
        <dbReference type="PROSITE" id="PS01179"/>
    </source>
</evidence>
<dbReference type="SMART" id="SM00462">
    <property type="entry name" value="PTB"/>
    <property type="match status" value="1"/>
</dbReference>
<proteinExistence type="predicted"/>
<feature type="compositionally biased region" description="Polar residues" evidence="1">
    <location>
        <begin position="170"/>
        <end position="182"/>
    </location>
</feature>
<evidence type="ECO:0000313" key="3">
    <source>
        <dbReference type="EMBL" id="CAK8679232.1"/>
    </source>
</evidence>
<dbReference type="InterPro" id="IPR051133">
    <property type="entry name" value="Adapter_Engulfment-Domain"/>
</dbReference>
<gene>
    <name evidence="3" type="ORF">CVLEPA_LOCUS9484</name>
</gene>
<feature type="region of interest" description="Disordered" evidence="1">
    <location>
        <begin position="252"/>
        <end position="283"/>
    </location>
</feature>
<dbReference type="InterPro" id="IPR011993">
    <property type="entry name" value="PH-like_dom_sf"/>
</dbReference>
<dbReference type="PROSITE" id="PS01179">
    <property type="entry name" value="PID"/>
    <property type="match status" value="1"/>
</dbReference>
<comment type="caution">
    <text evidence="3">The sequence shown here is derived from an EMBL/GenBank/DDBJ whole genome shotgun (WGS) entry which is preliminary data.</text>
</comment>
<evidence type="ECO:0000313" key="4">
    <source>
        <dbReference type="Proteomes" id="UP001642483"/>
    </source>
</evidence>
<feature type="region of interest" description="Disordered" evidence="1">
    <location>
        <begin position="170"/>
        <end position="190"/>
    </location>
</feature>
<protein>
    <recommendedName>
        <fullName evidence="2">PID domain-containing protein</fullName>
    </recommendedName>
</protein>
<dbReference type="Pfam" id="PF00640">
    <property type="entry name" value="PID"/>
    <property type="match status" value="1"/>
</dbReference>
<accession>A0ABP0FLL2</accession>
<sequence length="307" mass="33744">MPSTLKLVSTKKKHKKLNENWMEIKPAVVEGLKFTAKYIGMTLVDSPKGEEMASAAIKRIVDTNKAYGKNSEIVLLTISPRGIHVKNATNDEMMYDIDITRISFCTADKIHGKVFGYVAQNPSTEAFECHGYMLGSRKEAQSLTLTVAQAFRIAYDVCKNDEDVSDLLVSTNHRSGDSSPSASGEKKPMHNIYHSIADSRYKRLSDSFEVSAQVAAKDTTMTDNTAKDTPSPEESEITLPIRFAMKPAQVAKEKSSNCPPVSIVPPPSAKGKASSRSRVTPTANLIDISLSTEIDKENLSEDKQVPW</sequence>
<dbReference type="PANTHER" id="PTHR11232">
    <property type="entry name" value="PHOSPHOTYROSINE INTERACTION DOMAIN-CONTAINING FAMILY MEMBER"/>
    <property type="match status" value="1"/>
</dbReference>
<keyword evidence="4" id="KW-1185">Reference proteome</keyword>
<reference evidence="3 4" key="1">
    <citation type="submission" date="2024-02" db="EMBL/GenBank/DDBJ databases">
        <authorList>
            <person name="Daric V."/>
            <person name="Darras S."/>
        </authorList>
    </citation>
    <scope>NUCLEOTIDE SEQUENCE [LARGE SCALE GENOMIC DNA]</scope>
</reference>
<feature type="domain" description="PID" evidence="2">
    <location>
        <begin position="31"/>
        <end position="162"/>
    </location>
</feature>
<dbReference type="SUPFAM" id="SSF50729">
    <property type="entry name" value="PH domain-like"/>
    <property type="match status" value="1"/>
</dbReference>
<evidence type="ECO:0000256" key="1">
    <source>
        <dbReference type="SAM" id="MobiDB-lite"/>
    </source>
</evidence>
<dbReference type="Gene3D" id="2.30.29.30">
    <property type="entry name" value="Pleckstrin-homology domain (PH domain)/Phosphotyrosine-binding domain (PTB)"/>
    <property type="match status" value="1"/>
</dbReference>
<dbReference type="InterPro" id="IPR006020">
    <property type="entry name" value="PTB/PI_dom"/>
</dbReference>
<name>A0ABP0FLL2_CLALP</name>
<dbReference type="EMBL" id="CAWYQH010000057">
    <property type="protein sequence ID" value="CAK8679232.1"/>
    <property type="molecule type" value="Genomic_DNA"/>
</dbReference>
<organism evidence="3 4">
    <name type="scientific">Clavelina lepadiformis</name>
    <name type="common">Light-bulb sea squirt</name>
    <name type="synonym">Ascidia lepadiformis</name>
    <dbReference type="NCBI Taxonomy" id="159417"/>
    <lineage>
        <taxon>Eukaryota</taxon>
        <taxon>Metazoa</taxon>
        <taxon>Chordata</taxon>
        <taxon>Tunicata</taxon>
        <taxon>Ascidiacea</taxon>
        <taxon>Aplousobranchia</taxon>
        <taxon>Clavelinidae</taxon>
        <taxon>Clavelina</taxon>
    </lineage>
</organism>
<dbReference type="Proteomes" id="UP001642483">
    <property type="component" value="Unassembled WGS sequence"/>
</dbReference>
<feature type="compositionally biased region" description="Polar residues" evidence="1">
    <location>
        <begin position="274"/>
        <end position="283"/>
    </location>
</feature>